<organism evidence="1 2">
    <name type="scientific">Rubrobacter tropicus</name>
    <dbReference type="NCBI Taxonomy" id="2653851"/>
    <lineage>
        <taxon>Bacteria</taxon>
        <taxon>Bacillati</taxon>
        <taxon>Actinomycetota</taxon>
        <taxon>Rubrobacteria</taxon>
        <taxon>Rubrobacterales</taxon>
        <taxon>Rubrobacteraceae</taxon>
        <taxon>Rubrobacter</taxon>
    </lineage>
</organism>
<accession>A0A6G8Q8K5</accession>
<keyword evidence="2" id="KW-1185">Reference proteome</keyword>
<dbReference type="AlphaFoldDB" id="A0A6G8Q8K5"/>
<evidence type="ECO:0000313" key="1">
    <source>
        <dbReference type="EMBL" id="QIN82758.1"/>
    </source>
</evidence>
<evidence type="ECO:0008006" key="3">
    <source>
        <dbReference type="Google" id="ProtNLM"/>
    </source>
</evidence>
<name>A0A6G8Q8K5_9ACTN</name>
<dbReference type="KEGG" id="rub:GBA63_08935"/>
<dbReference type="RefSeq" id="WP_166175404.1">
    <property type="nucleotide sequence ID" value="NZ_CP045119.1"/>
</dbReference>
<reference evidence="1 2" key="1">
    <citation type="submission" date="2019-10" db="EMBL/GenBank/DDBJ databases">
        <title>Rubrobacter sp nov SCSIO 52090 isolated from a deep-sea sediment in the South China Sea.</title>
        <authorList>
            <person name="Chen R.W."/>
        </authorList>
    </citation>
    <scope>NUCLEOTIDE SEQUENCE [LARGE SCALE GENOMIC DNA]</scope>
    <source>
        <strain evidence="1 2">SCSIO 52909</strain>
    </source>
</reference>
<proteinExistence type="predicted"/>
<sequence>MALRTIVIGWRGPHTPEEVGFSDLEKGLYFLAGRRRYERQDQIQYFGITEGPYRRRLNRWHHALGQVTKNPTVWLGQVEYPRRFDRRHLELAEGCLIYF</sequence>
<gene>
    <name evidence="1" type="ORF">GBA63_08935</name>
</gene>
<protein>
    <recommendedName>
        <fullName evidence="3">GIY-YIG nuclease family protein</fullName>
    </recommendedName>
</protein>
<dbReference type="EMBL" id="CP045119">
    <property type="protein sequence ID" value="QIN82758.1"/>
    <property type="molecule type" value="Genomic_DNA"/>
</dbReference>
<evidence type="ECO:0000313" key="2">
    <source>
        <dbReference type="Proteomes" id="UP000501452"/>
    </source>
</evidence>
<dbReference type="Proteomes" id="UP000501452">
    <property type="component" value="Chromosome"/>
</dbReference>